<evidence type="ECO:0000256" key="1">
    <source>
        <dbReference type="ARBA" id="ARBA00004651"/>
    </source>
</evidence>
<feature type="transmembrane region" description="Helical" evidence="6">
    <location>
        <begin position="57"/>
        <end position="80"/>
    </location>
</feature>
<dbReference type="Pfam" id="PF02653">
    <property type="entry name" value="BPD_transp_2"/>
    <property type="match status" value="1"/>
</dbReference>
<dbReference type="PANTHER" id="PTHR47089:SF1">
    <property type="entry name" value="GUANOSINE ABC TRANSPORTER PERMEASE PROTEIN NUPP"/>
    <property type="match status" value="1"/>
</dbReference>
<dbReference type="AlphaFoldDB" id="A0A645BG95"/>
<reference evidence="7" key="1">
    <citation type="submission" date="2019-08" db="EMBL/GenBank/DDBJ databases">
        <authorList>
            <person name="Kucharzyk K."/>
            <person name="Murdoch R.W."/>
            <person name="Higgins S."/>
            <person name="Loffler F."/>
        </authorList>
    </citation>
    <scope>NUCLEOTIDE SEQUENCE</scope>
</reference>
<sequence length="357" mass="38391">MKQGKRTFFELLVILSGLVMALIVILLCSDEPLTALKFFFTGPFSSAYFFGDMLNTAVPLIICGLAASVSFTASVWNLGLEGMVYFGMLTGTLSAVAMEGWPAAIAIPLMFIAAFAGGALLAAICNFLKRKFDLDVMMSSLMLANVVFYLIFMLVEGPLRDMESGQGVTTKAIPEAFRFGRILEPSDLNTTLFLALALAVIVYFALKRSRVGYEIRMTGQSPAFARYGGVSTAAVASLAMIFSGGLSGIGGMTYVLSTSFRVRNQLCGIGWSGLSIAMISRNNPLLVVPVALFFAYLTKGAECAALFADITPDVSQIIQGAILLLVTSEKLIEFLIGRRKEKKSSERKSGKKEAVNA</sequence>
<feature type="transmembrane region" description="Helical" evidence="6">
    <location>
        <begin position="227"/>
        <end position="256"/>
    </location>
</feature>
<comment type="caution">
    <text evidence="7">The sequence shown here is derived from an EMBL/GenBank/DDBJ whole genome shotgun (WGS) entry which is preliminary data.</text>
</comment>
<dbReference type="EMBL" id="VSSQ01019966">
    <property type="protein sequence ID" value="MPM64459.1"/>
    <property type="molecule type" value="Genomic_DNA"/>
</dbReference>
<dbReference type="GO" id="GO:0022857">
    <property type="term" value="F:transmembrane transporter activity"/>
    <property type="evidence" value="ECO:0007669"/>
    <property type="project" value="InterPro"/>
</dbReference>
<feature type="transmembrane region" description="Helical" evidence="6">
    <location>
        <begin position="100"/>
        <end position="124"/>
    </location>
</feature>
<feature type="transmembrane region" description="Helical" evidence="6">
    <location>
        <begin position="136"/>
        <end position="155"/>
    </location>
</feature>
<evidence type="ECO:0000256" key="2">
    <source>
        <dbReference type="ARBA" id="ARBA00022475"/>
    </source>
</evidence>
<comment type="subcellular location">
    <subcellularLocation>
        <location evidence="1">Cell membrane</location>
        <topology evidence="1">Multi-pass membrane protein</topology>
    </subcellularLocation>
</comment>
<dbReference type="GO" id="GO:0005886">
    <property type="term" value="C:plasma membrane"/>
    <property type="evidence" value="ECO:0007669"/>
    <property type="project" value="UniProtKB-SubCell"/>
</dbReference>
<dbReference type="InterPro" id="IPR001851">
    <property type="entry name" value="ABC_transp_permease"/>
</dbReference>
<dbReference type="CDD" id="cd06580">
    <property type="entry name" value="TM_PBP1_transp_TpRbsC_like"/>
    <property type="match status" value="1"/>
</dbReference>
<proteinExistence type="predicted"/>
<dbReference type="PANTHER" id="PTHR47089">
    <property type="entry name" value="ABC TRANSPORTER, PERMEASE PROTEIN"/>
    <property type="match status" value="1"/>
</dbReference>
<protein>
    <recommendedName>
        <fullName evidence="8">Branched-chain amino acid transport system / permease component</fullName>
    </recommendedName>
</protein>
<keyword evidence="3 6" id="KW-0812">Transmembrane</keyword>
<gene>
    <name evidence="7" type="ORF">SDC9_111345</name>
</gene>
<accession>A0A645BG95</accession>
<organism evidence="7">
    <name type="scientific">bioreactor metagenome</name>
    <dbReference type="NCBI Taxonomy" id="1076179"/>
    <lineage>
        <taxon>unclassified sequences</taxon>
        <taxon>metagenomes</taxon>
        <taxon>ecological metagenomes</taxon>
    </lineage>
</organism>
<feature type="transmembrane region" description="Helical" evidence="6">
    <location>
        <begin position="7"/>
        <end position="27"/>
    </location>
</feature>
<evidence type="ECO:0008006" key="8">
    <source>
        <dbReference type="Google" id="ProtNLM"/>
    </source>
</evidence>
<name>A0A645BG95_9ZZZZ</name>
<evidence type="ECO:0000256" key="4">
    <source>
        <dbReference type="ARBA" id="ARBA00022989"/>
    </source>
</evidence>
<evidence type="ECO:0000256" key="5">
    <source>
        <dbReference type="ARBA" id="ARBA00023136"/>
    </source>
</evidence>
<keyword evidence="4 6" id="KW-1133">Transmembrane helix</keyword>
<evidence type="ECO:0000256" key="6">
    <source>
        <dbReference type="SAM" id="Phobius"/>
    </source>
</evidence>
<keyword evidence="2" id="KW-1003">Cell membrane</keyword>
<feature type="transmembrane region" description="Helical" evidence="6">
    <location>
        <begin position="188"/>
        <end position="206"/>
    </location>
</feature>
<evidence type="ECO:0000313" key="7">
    <source>
        <dbReference type="EMBL" id="MPM64459.1"/>
    </source>
</evidence>
<evidence type="ECO:0000256" key="3">
    <source>
        <dbReference type="ARBA" id="ARBA00022692"/>
    </source>
</evidence>
<keyword evidence="5 6" id="KW-0472">Membrane</keyword>